<accession>A0A158R959</accession>
<sequence>MNRTVSIAVRILLLLLVPTYKASGRSKRLLFRDNSITGVFLEKDLSPTLARNGMFCSSDTILLCHTPKTYKDGLKLHPSLHLQVNSSGSLRLLDVNEDHTGVYRCFVDLHTRAKLVKSYSVQVACRFMTGCNQRIAPMRSFRKVVTFRLTHSYYDKISLCLKHHIVKLTYFYLVMMKIQDKPVALSHFAKSVYLTADQPGHIVCCLSGFPEVTQVMWHRSPPPGVVGLERGEMTYTGVQSLSNQPFSTEEVIRASHFLNGVTCYKKLIASVRPEMSGVYTCQGKNSLGWGSLSMPFDVFVKAKPYFTQKPDKFPSGEVTFAEVLRSCKAAGFPPPKITWVKYVLKAAKYMKRNTFTSLEMIRMGEQWMLCPVESKTLCWTAERHEVATSKTAQESGIFACTASNDLGFQVALTNLVTPKHASEWQFTLGIDVTDSFSCGLKVLMETFTWTPANIPKKVLLEHRECSFWVEFSTTLREKQWKRETISRESMRSGEFKVRGLSSNTLTAVRVFVSCSEGQSIVSNTVYAWTKVTTDDPECSSIKTRLEPSTVSVVVLVKDSEDQNENTLMKALLPCGSLVLSLLFVLACLLLRRGFRSRAKNNLQRVNYSLPLQSSSWADRCGNSPFICKTPTSAHATVDATSAAKGDLQLVAEVPEQILLSKLSFQRLGDTQTVTVIKNSIDDSRVLKDAPAERFNVSFFPHLEVFNIRQMCKGRTVWSPPKMGSKYKSRGASLHGPQVYTQLSMCALKLPELIAPRYACEVSPCRGGNGGEIWSEGKTSAMKVS</sequence>
<feature type="domain" description="Ig-like" evidence="4">
    <location>
        <begin position="182"/>
        <end position="297"/>
    </location>
</feature>
<dbReference type="InterPro" id="IPR013783">
    <property type="entry name" value="Ig-like_fold"/>
</dbReference>
<dbReference type="CDD" id="cd00096">
    <property type="entry name" value="Ig"/>
    <property type="match status" value="1"/>
</dbReference>
<organism evidence="7">
    <name type="scientific">Taenia asiatica</name>
    <name type="common">Asian tapeworm</name>
    <dbReference type="NCBI Taxonomy" id="60517"/>
    <lineage>
        <taxon>Eukaryota</taxon>
        <taxon>Metazoa</taxon>
        <taxon>Spiralia</taxon>
        <taxon>Lophotrochozoa</taxon>
        <taxon>Platyhelminthes</taxon>
        <taxon>Cestoda</taxon>
        <taxon>Eucestoda</taxon>
        <taxon>Cyclophyllidea</taxon>
        <taxon>Taeniidae</taxon>
        <taxon>Taenia</taxon>
    </lineage>
</organism>
<reference evidence="5 6" key="2">
    <citation type="submission" date="2018-11" db="EMBL/GenBank/DDBJ databases">
        <authorList>
            <consortium name="Pathogen Informatics"/>
        </authorList>
    </citation>
    <scope>NUCLEOTIDE SEQUENCE [LARGE SCALE GENOMIC DNA]</scope>
</reference>
<evidence type="ECO:0000313" key="7">
    <source>
        <dbReference type="WBParaSite" id="TASK_0000670501-mRNA-1"/>
    </source>
</evidence>
<dbReference type="Gene3D" id="2.60.40.10">
    <property type="entry name" value="Immunoglobulins"/>
    <property type="match status" value="2"/>
</dbReference>
<dbReference type="SMART" id="SM00409">
    <property type="entry name" value="IG"/>
    <property type="match status" value="2"/>
</dbReference>
<dbReference type="InterPro" id="IPR036179">
    <property type="entry name" value="Ig-like_dom_sf"/>
</dbReference>
<evidence type="ECO:0000313" key="5">
    <source>
        <dbReference type="EMBL" id="VDK37191.1"/>
    </source>
</evidence>
<reference evidence="7" key="1">
    <citation type="submission" date="2016-04" db="UniProtKB">
        <authorList>
            <consortium name="WormBaseParasite"/>
        </authorList>
    </citation>
    <scope>IDENTIFICATION</scope>
</reference>
<dbReference type="PROSITE" id="PS50835">
    <property type="entry name" value="IG_LIKE"/>
    <property type="match status" value="2"/>
</dbReference>
<evidence type="ECO:0000259" key="4">
    <source>
        <dbReference type="PROSITE" id="PS50835"/>
    </source>
</evidence>
<dbReference type="GO" id="GO:0098609">
    <property type="term" value="P:cell-cell adhesion"/>
    <property type="evidence" value="ECO:0007669"/>
    <property type="project" value="TreeGrafter"/>
</dbReference>
<evidence type="ECO:0000256" key="2">
    <source>
        <dbReference type="ARBA" id="ARBA00023157"/>
    </source>
</evidence>
<feature type="chain" id="PRO_5043135899" evidence="3">
    <location>
        <begin position="25"/>
        <end position="784"/>
    </location>
</feature>
<dbReference type="AlphaFoldDB" id="A0A158R959"/>
<dbReference type="PANTHER" id="PTHR44170">
    <property type="entry name" value="PROTEIN SIDEKICK"/>
    <property type="match status" value="1"/>
</dbReference>
<dbReference type="InterPro" id="IPR003599">
    <property type="entry name" value="Ig_sub"/>
</dbReference>
<dbReference type="Proteomes" id="UP000282613">
    <property type="component" value="Unassembled WGS sequence"/>
</dbReference>
<evidence type="ECO:0000256" key="1">
    <source>
        <dbReference type="ARBA" id="ARBA00022737"/>
    </source>
</evidence>
<evidence type="ECO:0000313" key="6">
    <source>
        <dbReference type="Proteomes" id="UP000282613"/>
    </source>
</evidence>
<evidence type="ECO:0000256" key="3">
    <source>
        <dbReference type="SAM" id="SignalP"/>
    </source>
</evidence>
<dbReference type="SUPFAM" id="SSF48726">
    <property type="entry name" value="Immunoglobulin"/>
    <property type="match status" value="2"/>
</dbReference>
<keyword evidence="6" id="KW-1185">Reference proteome</keyword>
<keyword evidence="1" id="KW-0677">Repeat</keyword>
<keyword evidence="3" id="KW-0732">Signal</keyword>
<dbReference type="WBParaSite" id="TASK_0000670501-mRNA-1">
    <property type="protein sequence ID" value="TASK_0000670501-mRNA-1"/>
    <property type="gene ID" value="TASK_0000670501"/>
</dbReference>
<dbReference type="EMBL" id="UYRS01018527">
    <property type="protein sequence ID" value="VDK37191.1"/>
    <property type="molecule type" value="Genomic_DNA"/>
</dbReference>
<protein>
    <submittedName>
        <fullName evidence="7">Ig-like domain-containing protein</fullName>
    </submittedName>
</protein>
<proteinExistence type="predicted"/>
<feature type="signal peptide" evidence="3">
    <location>
        <begin position="1"/>
        <end position="24"/>
    </location>
</feature>
<dbReference type="STRING" id="60517.A0A158R959"/>
<feature type="domain" description="Ig-like" evidence="4">
    <location>
        <begin position="304"/>
        <end position="413"/>
    </location>
</feature>
<keyword evidence="2" id="KW-1015">Disulfide bond</keyword>
<dbReference type="PANTHER" id="PTHR44170:SF56">
    <property type="entry name" value="FIBRONECTIN TYPE-III DOMAIN-CONTAINING PROTEIN"/>
    <property type="match status" value="1"/>
</dbReference>
<dbReference type="OrthoDB" id="6271846at2759"/>
<dbReference type="InterPro" id="IPR007110">
    <property type="entry name" value="Ig-like_dom"/>
</dbReference>
<gene>
    <name evidence="5" type="ORF">TASK_LOCUS6706</name>
</gene>
<name>A0A158R959_TAEAS</name>